<dbReference type="OrthoDB" id="9792539at2"/>
<keyword evidence="8" id="KW-0460">Magnesium</keyword>
<comment type="pathway">
    <text evidence="2">Amino-acid biosynthesis; L-serine biosynthesis; L-serine from 3-phospho-D-glycerate: step 3/3.</text>
</comment>
<evidence type="ECO:0000256" key="8">
    <source>
        <dbReference type="ARBA" id="ARBA00022842"/>
    </source>
</evidence>
<dbReference type="NCBIfam" id="TIGR00338">
    <property type="entry name" value="serB"/>
    <property type="match status" value="1"/>
</dbReference>
<dbReference type="InterPro" id="IPR050582">
    <property type="entry name" value="HAD-like_SerB"/>
</dbReference>
<evidence type="ECO:0000256" key="12">
    <source>
        <dbReference type="ARBA" id="ARBA00048523"/>
    </source>
</evidence>
<dbReference type="Proteomes" id="UP000183530">
    <property type="component" value="Chromosome"/>
</dbReference>
<dbReference type="EMBL" id="CP018135">
    <property type="protein sequence ID" value="APF40166.1"/>
    <property type="molecule type" value="Genomic_DNA"/>
</dbReference>
<evidence type="ECO:0000256" key="6">
    <source>
        <dbReference type="ARBA" id="ARBA00022723"/>
    </source>
</evidence>
<reference evidence="14 15" key="1">
    <citation type="submission" date="2016-11" db="EMBL/GenBank/DDBJ databases">
        <title>Genome sequencing of Zhihengliuella aestuarii B18 antagonistic to Plasmodiophora brassicae.</title>
        <authorList>
            <person name="Luo Y."/>
        </authorList>
    </citation>
    <scope>NUCLEOTIDE SEQUENCE [LARGE SCALE GENOMIC DNA]</scope>
    <source>
        <strain evidence="14 15">B18</strain>
    </source>
</reference>
<dbReference type="GO" id="GO:0006564">
    <property type="term" value="P:L-serine biosynthetic process"/>
    <property type="evidence" value="ECO:0007669"/>
    <property type="project" value="UniProtKB-KW"/>
</dbReference>
<dbReference type="Pfam" id="PF12710">
    <property type="entry name" value="HAD"/>
    <property type="match status" value="1"/>
</dbReference>
<keyword evidence="5" id="KW-0028">Amino-acid biosynthesis</keyword>
<dbReference type="EC" id="3.1.3.3" evidence="4"/>
<dbReference type="InterPro" id="IPR023214">
    <property type="entry name" value="HAD_sf"/>
</dbReference>
<accession>A0A1L2ZLZ6</accession>
<evidence type="ECO:0000313" key="15">
    <source>
        <dbReference type="Proteomes" id="UP000183530"/>
    </source>
</evidence>
<feature type="active site" description="Proton donor" evidence="13">
    <location>
        <position position="88"/>
    </location>
</feature>
<evidence type="ECO:0000256" key="9">
    <source>
        <dbReference type="ARBA" id="ARBA00023299"/>
    </source>
</evidence>
<keyword evidence="15" id="KW-1185">Reference proteome</keyword>
<evidence type="ECO:0000256" key="1">
    <source>
        <dbReference type="ARBA" id="ARBA00001946"/>
    </source>
</evidence>
<dbReference type="SFLD" id="SFLDG01136">
    <property type="entry name" value="C1.6:_Phosphoserine_Phosphatas"/>
    <property type="match status" value="1"/>
</dbReference>
<keyword evidence="9" id="KW-0718">Serine biosynthesis</keyword>
<dbReference type="Gene3D" id="3.40.50.1000">
    <property type="entry name" value="HAD superfamily/HAD-like"/>
    <property type="match status" value="1"/>
</dbReference>
<dbReference type="AlphaFoldDB" id="A0A1L2ZLZ6"/>
<feature type="active site" description="Nucleophile" evidence="13">
    <location>
        <position position="86"/>
    </location>
</feature>
<dbReference type="PANTHER" id="PTHR43344">
    <property type="entry name" value="PHOSPHOSERINE PHOSPHATASE"/>
    <property type="match status" value="1"/>
</dbReference>
<comment type="catalytic activity">
    <reaction evidence="11">
        <text>O-phospho-L-serine + H2O = L-serine + phosphate</text>
        <dbReference type="Rhea" id="RHEA:21208"/>
        <dbReference type="ChEBI" id="CHEBI:15377"/>
        <dbReference type="ChEBI" id="CHEBI:33384"/>
        <dbReference type="ChEBI" id="CHEBI:43474"/>
        <dbReference type="ChEBI" id="CHEBI:57524"/>
        <dbReference type="EC" id="3.1.3.3"/>
    </reaction>
</comment>
<dbReference type="SFLD" id="SFLDS00003">
    <property type="entry name" value="Haloacid_Dehalogenase"/>
    <property type="match status" value="1"/>
</dbReference>
<evidence type="ECO:0000256" key="11">
    <source>
        <dbReference type="ARBA" id="ARBA00048138"/>
    </source>
</evidence>
<evidence type="ECO:0000256" key="2">
    <source>
        <dbReference type="ARBA" id="ARBA00005135"/>
    </source>
</evidence>
<keyword evidence="7" id="KW-0378">Hydrolase</keyword>
<proteinExistence type="inferred from homology"/>
<keyword evidence="6" id="KW-0479">Metal-binding</keyword>
<protein>
    <recommendedName>
        <fullName evidence="4">phosphoserine phosphatase</fullName>
        <ecNumber evidence="4">3.1.3.3</ecNumber>
    </recommendedName>
    <alternativeName>
        <fullName evidence="10">O-phosphoserine phosphohydrolase</fullName>
    </alternativeName>
</protein>
<comment type="catalytic activity">
    <reaction evidence="12">
        <text>O-phospho-D-serine + H2O = D-serine + phosphate</text>
        <dbReference type="Rhea" id="RHEA:24873"/>
        <dbReference type="ChEBI" id="CHEBI:15377"/>
        <dbReference type="ChEBI" id="CHEBI:35247"/>
        <dbReference type="ChEBI" id="CHEBI:43474"/>
        <dbReference type="ChEBI" id="CHEBI:58680"/>
        <dbReference type="EC" id="3.1.3.3"/>
    </reaction>
</comment>
<sequence length="287" mass="30202">MSQNHSSESSALPQSVVAWKISESGEISGSRWDYDAAAHDEQIAAALAPFGVGEDSVCAGSGSHYDGFAKVPTSLLAADQVLVVTDVDSTLIEQEVIEMLASHAGKEAEVAAVTEAAMRGELDFAQSLRERVATLAGLPESIISEVVERVEFTPGAFQLAQALHLQNNKLVAVSGGFNQVLAPLAEKIGLDAFAANELEIVDGHLTGRVVGEIVDRAAKARYVKQWAEEFGVPLSATIAVGDGANDIDMLETAGIGVAFCAKPALEAVASVVVRQRRLDILPLLWGI</sequence>
<evidence type="ECO:0000256" key="3">
    <source>
        <dbReference type="ARBA" id="ARBA00009184"/>
    </source>
</evidence>
<dbReference type="GO" id="GO:0000287">
    <property type="term" value="F:magnesium ion binding"/>
    <property type="evidence" value="ECO:0007669"/>
    <property type="project" value="TreeGrafter"/>
</dbReference>
<dbReference type="NCBIfam" id="TIGR01488">
    <property type="entry name" value="HAD-SF-IB"/>
    <property type="match status" value="1"/>
</dbReference>
<dbReference type="KEGG" id="nae:BHE16_03025"/>
<dbReference type="UniPathway" id="UPA00135">
    <property type="reaction ID" value="UER00198"/>
</dbReference>
<dbReference type="SFLD" id="SFLDF00029">
    <property type="entry name" value="phosphoserine_phosphatase"/>
    <property type="match status" value="1"/>
</dbReference>
<organism evidence="14 15">
    <name type="scientific">Neomicrococcus aestuarii</name>
    <dbReference type="NCBI Taxonomy" id="556325"/>
    <lineage>
        <taxon>Bacteria</taxon>
        <taxon>Bacillati</taxon>
        <taxon>Actinomycetota</taxon>
        <taxon>Actinomycetes</taxon>
        <taxon>Micrococcales</taxon>
        <taxon>Micrococcaceae</taxon>
        <taxon>Neomicrococcus</taxon>
    </lineage>
</organism>
<name>A0A1L2ZLZ6_9MICC</name>
<dbReference type="SUPFAM" id="SSF56784">
    <property type="entry name" value="HAD-like"/>
    <property type="match status" value="1"/>
</dbReference>
<dbReference type="SFLD" id="SFLDG01137">
    <property type="entry name" value="C1.6.1:_Phosphoserine_Phosphat"/>
    <property type="match status" value="1"/>
</dbReference>
<dbReference type="InterPro" id="IPR004469">
    <property type="entry name" value="PSP"/>
</dbReference>
<evidence type="ECO:0000256" key="4">
    <source>
        <dbReference type="ARBA" id="ARBA00012640"/>
    </source>
</evidence>
<evidence type="ECO:0000313" key="14">
    <source>
        <dbReference type="EMBL" id="APF40166.1"/>
    </source>
</evidence>
<gene>
    <name evidence="14" type="ORF">BHE16_03025</name>
</gene>
<dbReference type="STRING" id="556325.BHE16_03025"/>
<dbReference type="RefSeq" id="WP_071893643.1">
    <property type="nucleotide sequence ID" value="NZ_CP018135.1"/>
</dbReference>
<dbReference type="GO" id="GO:0036424">
    <property type="term" value="F:L-phosphoserine phosphatase activity"/>
    <property type="evidence" value="ECO:0007669"/>
    <property type="project" value="InterPro"/>
</dbReference>
<evidence type="ECO:0000256" key="5">
    <source>
        <dbReference type="ARBA" id="ARBA00022605"/>
    </source>
</evidence>
<evidence type="ECO:0000256" key="7">
    <source>
        <dbReference type="ARBA" id="ARBA00022801"/>
    </source>
</evidence>
<dbReference type="InterPro" id="IPR036412">
    <property type="entry name" value="HAD-like_sf"/>
</dbReference>
<evidence type="ECO:0000256" key="10">
    <source>
        <dbReference type="ARBA" id="ARBA00031693"/>
    </source>
</evidence>
<dbReference type="PANTHER" id="PTHR43344:SF2">
    <property type="entry name" value="PHOSPHOSERINE PHOSPHATASE"/>
    <property type="match status" value="1"/>
</dbReference>
<comment type="similarity">
    <text evidence="3">Belongs to the HAD-like hydrolase superfamily. SerB family.</text>
</comment>
<comment type="cofactor">
    <cofactor evidence="1">
        <name>Mg(2+)</name>
        <dbReference type="ChEBI" id="CHEBI:18420"/>
    </cofactor>
</comment>
<evidence type="ECO:0000256" key="13">
    <source>
        <dbReference type="PIRSR" id="PIRSR604469-1"/>
    </source>
</evidence>
<dbReference type="GO" id="GO:0005737">
    <property type="term" value="C:cytoplasm"/>
    <property type="evidence" value="ECO:0007669"/>
    <property type="project" value="TreeGrafter"/>
</dbReference>